<sequence>MDAHDFTIGFTVDQTPDAVFAAICDVRRWWSADITGRAERVGDRFIHRVRELHRCEIEVKQMVPGSRIVWTVLDNHFSFTSDATEWTGTDIVFEITKSGDETRLRFTHLGLVPAYECYTVCSDGWNTYIASLRDLVANGEGRPYVGEARTASEQALMAPAQDPR</sequence>
<dbReference type="SUPFAM" id="SSF55961">
    <property type="entry name" value="Bet v1-like"/>
    <property type="match status" value="1"/>
</dbReference>
<dbReference type="CDD" id="cd07814">
    <property type="entry name" value="SRPBCC_CalC_Aha1-like"/>
    <property type="match status" value="1"/>
</dbReference>
<keyword evidence="4" id="KW-1185">Reference proteome</keyword>
<dbReference type="RefSeq" id="WP_386709211.1">
    <property type="nucleotide sequence ID" value="NZ_JBHRYF010000008.1"/>
</dbReference>
<evidence type="ECO:0000256" key="1">
    <source>
        <dbReference type="ARBA" id="ARBA00006817"/>
    </source>
</evidence>
<gene>
    <name evidence="3" type="ORF">ACFOM9_08960</name>
</gene>
<reference evidence="4" key="1">
    <citation type="journal article" date="2019" name="Int. J. Syst. Evol. Microbiol.">
        <title>The Global Catalogue of Microorganisms (GCM) 10K type strain sequencing project: providing services to taxonomists for standard genome sequencing and annotation.</title>
        <authorList>
            <consortium name="The Broad Institute Genomics Platform"/>
            <consortium name="The Broad Institute Genome Sequencing Center for Infectious Disease"/>
            <person name="Wu L."/>
            <person name="Ma J."/>
        </authorList>
    </citation>
    <scope>NUCLEOTIDE SEQUENCE [LARGE SCALE GENOMIC DNA]</scope>
    <source>
        <strain evidence="4">KCTC 42211</strain>
    </source>
</reference>
<organism evidence="3 4">
    <name type="scientific">Luteimonas notoginsengisoli</name>
    <dbReference type="NCBI Taxonomy" id="1578200"/>
    <lineage>
        <taxon>Bacteria</taxon>
        <taxon>Pseudomonadati</taxon>
        <taxon>Pseudomonadota</taxon>
        <taxon>Gammaproteobacteria</taxon>
        <taxon>Lysobacterales</taxon>
        <taxon>Lysobacteraceae</taxon>
        <taxon>Luteimonas</taxon>
    </lineage>
</organism>
<evidence type="ECO:0000313" key="4">
    <source>
        <dbReference type="Proteomes" id="UP001595724"/>
    </source>
</evidence>
<protein>
    <submittedName>
        <fullName evidence="3">SRPBCC domain-containing protein</fullName>
    </submittedName>
</protein>
<dbReference type="EMBL" id="JBHRYF010000008">
    <property type="protein sequence ID" value="MFC3660192.1"/>
    <property type="molecule type" value="Genomic_DNA"/>
</dbReference>
<comment type="caution">
    <text evidence="3">The sequence shown here is derived from an EMBL/GenBank/DDBJ whole genome shotgun (WGS) entry which is preliminary data.</text>
</comment>
<dbReference type="InterPro" id="IPR013538">
    <property type="entry name" value="ASHA1/2-like_C"/>
</dbReference>
<comment type="similarity">
    <text evidence="1">Belongs to the AHA1 family.</text>
</comment>
<dbReference type="Pfam" id="PF08327">
    <property type="entry name" value="AHSA1"/>
    <property type="match status" value="1"/>
</dbReference>
<accession>A0ABV7UUR7</accession>
<feature type="domain" description="Activator of Hsp90 ATPase homologue 1/2-like C-terminal" evidence="2">
    <location>
        <begin position="15"/>
        <end position="136"/>
    </location>
</feature>
<dbReference type="Proteomes" id="UP001595724">
    <property type="component" value="Unassembled WGS sequence"/>
</dbReference>
<evidence type="ECO:0000313" key="3">
    <source>
        <dbReference type="EMBL" id="MFC3660192.1"/>
    </source>
</evidence>
<name>A0ABV7UUR7_9GAMM</name>
<dbReference type="Gene3D" id="3.30.530.20">
    <property type="match status" value="1"/>
</dbReference>
<dbReference type="InterPro" id="IPR023393">
    <property type="entry name" value="START-like_dom_sf"/>
</dbReference>
<evidence type="ECO:0000259" key="2">
    <source>
        <dbReference type="Pfam" id="PF08327"/>
    </source>
</evidence>
<proteinExistence type="inferred from homology"/>